<evidence type="ECO:0000313" key="2">
    <source>
        <dbReference type="Proteomes" id="UP000218288"/>
    </source>
</evidence>
<name>A0A160PN02_9HYPH</name>
<gene>
    <name evidence="1" type="ORF">MPPM_4825</name>
</gene>
<sequence>MSSILARRLRACALWNDEAGANAWNEHRHDEAARLWAQAKRLHAQADAAEIAEAA</sequence>
<organism evidence="1 2">
    <name type="scientific">Methylorubrum populi</name>
    <dbReference type="NCBI Taxonomy" id="223967"/>
    <lineage>
        <taxon>Bacteria</taxon>
        <taxon>Pseudomonadati</taxon>
        <taxon>Pseudomonadota</taxon>
        <taxon>Alphaproteobacteria</taxon>
        <taxon>Hyphomicrobiales</taxon>
        <taxon>Methylobacteriaceae</taxon>
        <taxon>Methylorubrum</taxon>
    </lineage>
</organism>
<dbReference type="Proteomes" id="UP000218288">
    <property type="component" value="Chromosome"/>
</dbReference>
<dbReference type="AlphaFoldDB" id="A0A160PN02"/>
<proteinExistence type="predicted"/>
<dbReference type="EMBL" id="AP014809">
    <property type="protein sequence ID" value="BAU93430.1"/>
    <property type="molecule type" value="Genomic_DNA"/>
</dbReference>
<evidence type="ECO:0000313" key="1">
    <source>
        <dbReference type="EMBL" id="BAU93430.1"/>
    </source>
</evidence>
<protein>
    <submittedName>
        <fullName evidence="1">Uncharacterized protein</fullName>
    </submittedName>
</protein>
<dbReference type="RefSeq" id="WP_157914272.1">
    <property type="nucleotide sequence ID" value="NZ_AP014809.1"/>
</dbReference>
<accession>A0A160PN02</accession>
<reference evidence="1 2" key="1">
    <citation type="journal article" date="2016" name="Genome Announc.">
        <title>Complete Genome Sequence of Methylobacterium populi P-1M, Isolated from Pink-Pigmented Household Biofilm.</title>
        <authorList>
            <person name="Morohoshi T."/>
            <person name="Ikeda T."/>
        </authorList>
    </citation>
    <scope>NUCLEOTIDE SEQUENCE [LARGE SCALE GENOMIC DNA]</scope>
    <source>
        <strain evidence="1 2">P-1M</strain>
    </source>
</reference>